<protein>
    <submittedName>
        <fullName evidence="2">Recombinase RecT</fullName>
    </submittedName>
</protein>
<name>A0A975CZ42_9SPHN</name>
<evidence type="ECO:0000313" key="3">
    <source>
        <dbReference type="Proteomes" id="UP000664914"/>
    </source>
</evidence>
<accession>A0A975CZ42</accession>
<organism evidence="2 3">
    <name type="scientific">Rhizorhabdus wittichii</name>
    <dbReference type="NCBI Taxonomy" id="160791"/>
    <lineage>
        <taxon>Bacteria</taxon>
        <taxon>Pseudomonadati</taxon>
        <taxon>Pseudomonadota</taxon>
        <taxon>Alphaproteobacteria</taxon>
        <taxon>Sphingomonadales</taxon>
        <taxon>Sphingomonadaceae</taxon>
        <taxon>Rhizorhabdus</taxon>
    </lineage>
</organism>
<dbReference type="NCBIfam" id="TIGR00616">
    <property type="entry name" value="rect"/>
    <property type="match status" value="1"/>
</dbReference>
<dbReference type="AlphaFoldDB" id="A0A975CZ42"/>
<evidence type="ECO:0000313" key="2">
    <source>
        <dbReference type="EMBL" id="QTH19628.1"/>
    </source>
</evidence>
<dbReference type="EMBL" id="CP059319">
    <property type="protein sequence ID" value="QTH19628.1"/>
    <property type="molecule type" value="Genomic_DNA"/>
</dbReference>
<dbReference type="GO" id="GO:0003677">
    <property type="term" value="F:DNA binding"/>
    <property type="evidence" value="ECO:0007669"/>
    <property type="project" value="InterPro"/>
</dbReference>
<dbReference type="GO" id="GO:0006259">
    <property type="term" value="P:DNA metabolic process"/>
    <property type="evidence" value="ECO:0007669"/>
    <property type="project" value="InterPro"/>
</dbReference>
<dbReference type="InterPro" id="IPR018330">
    <property type="entry name" value="RecT_fam"/>
</dbReference>
<gene>
    <name evidence="2" type="ORF">HRJ34_14720</name>
</gene>
<feature type="region of interest" description="Disordered" evidence="1">
    <location>
        <begin position="280"/>
        <end position="310"/>
    </location>
</feature>
<evidence type="ECO:0000256" key="1">
    <source>
        <dbReference type="SAM" id="MobiDB-lite"/>
    </source>
</evidence>
<sequence length="378" mass="41890">MGEIEQLKPEITAVLPVAVSFDRFRVIVMMAVRTKPEILDCHGPSVVTACLKAAYDGLMPDGRQAAIIPSNNKVTEGGRTFWRKEARYGSMVAGLRMQIIKGGKVDDVKTEIVYANEVTSGRFKYRPAAAEPIVHDAIVIDSERGPAVGAYSVAFLSNGRVTAEYMTEQQILDVRDEAQSGPVWKGKFDKEMWRKTVLRRHRKALPGCNDIIDMEAREMFPQFAQAVLPAPSAAPTRPDRRAFQQIDHVPDLAINDFGRPGFGGGEMSDEEMEIEEAAVRGEQPAQQQMRAADPPGEDGLSNQQPMPETPAAWEQWADRVKTTVLGFKDLDQVNAFRQQQQRFIDACPAPLSEEVSDGFFDAIANLTQPGTTEQGERR</sequence>
<reference evidence="2" key="2">
    <citation type="submission" date="2021-04" db="EMBL/GenBank/DDBJ databases">
        <title>Isolation and genomic analysis of the ibuprofen-degrading bacterium Sphingomonas strain MPO218.</title>
        <authorList>
            <person name="Aulestia M."/>
            <person name="Flores A."/>
            <person name="Mangas E.L."/>
            <person name="Perez-Pulido A.J."/>
            <person name="Santero E."/>
            <person name="Camacho E.M."/>
        </authorList>
    </citation>
    <scope>NUCLEOTIDE SEQUENCE</scope>
    <source>
        <strain evidence="2">MPO218</strain>
    </source>
</reference>
<proteinExistence type="predicted"/>
<dbReference type="InterPro" id="IPR004590">
    <property type="entry name" value="ssDNA_annealing_RecT"/>
</dbReference>
<dbReference type="Pfam" id="PF03837">
    <property type="entry name" value="RecT"/>
    <property type="match status" value="1"/>
</dbReference>
<dbReference type="Proteomes" id="UP000664914">
    <property type="component" value="Chromosome"/>
</dbReference>
<reference evidence="2" key="1">
    <citation type="submission" date="2020-07" db="EMBL/GenBank/DDBJ databases">
        <authorList>
            <person name="Camacho E."/>
        </authorList>
    </citation>
    <scope>NUCLEOTIDE SEQUENCE</scope>
    <source>
        <strain evidence="2">MPO218</strain>
    </source>
</reference>